<dbReference type="PROSITE" id="PS51722">
    <property type="entry name" value="G_TR_2"/>
    <property type="match status" value="1"/>
</dbReference>
<dbReference type="InterPro" id="IPR009000">
    <property type="entry name" value="Transl_B-barrel_sf"/>
</dbReference>
<feature type="non-terminal residue" evidence="10">
    <location>
        <position position="444"/>
    </location>
</feature>
<reference evidence="10" key="1">
    <citation type="submission" date="2018-05" db="EMBL/GenBank/DDBJ databases">
        <authorList>
            <person name="Lanie J.A."/>
            <person name="Ng W.-L."/>
            <person name="Kazmierczak K.M."/>
            <person name="Andrzejewski T.M."/>
            <person name="Davidsen T.M."/>
            <person name="Wayne K.J."/>
            <person name="Tettelin H."/>
            <person name="Glass J.I."/>
            <person name="Rusch D."/>
            <person name="Podicherti R."/>
            <person name="Tsui H.-C.T."/>
            <person name="Winkler M.E."/>
        </authorList>
    </citation>
    <scope>NUCLEOTIDE SEQUENCE</scope>
</reference>
<dbReference type="InterPro" id="IPR005225">
    <property type="entry name" value="Small_GTP-bd"/>
</dbReference>
<evidence type="ECO:0000256" key="2">
    <source>
        <dbReference type="ARBA" id="ARBA00015953"/>
    </source>
</evidence>
<dbReference type="PRINTS" id="PR00315">
    <property type="entry name" value="ELONGATNFCT"/>
</dbReference>
<comment type="function">
    <text evidence="7">Translation factor necessary for the incorporation of selenocysteine into proteins. It probably replaces EF-Tu for the insertion of selenocysteine directed by the UGA codon. SelB binds GTP and GDP.</text>
</comment>
<dbReference type="Pfam" id="PF00009">
    <property type="entry name" value="GTP_EFTU"/>
    <property type="match status" value="1"/>
</dbReference>
<evidence type="ECO:0000256" key="5">
    <source>
        <dbReference type="ARBA" id="ARBA00022917"/>
    </source>
</evidence>
<keyword evidence="3" id="KW-0963">Cytoplasm</keyword>
<proteinExistence type="predicted"/>
<accession>A0A382HTS0</accession>
<evidence type="ECO:0000256" key="8">
    <source>
        <dbReference type="ARBA" id="ARBA00031615"/>
    </source>
</evidence>
<dbReference type="GO" id="GO:0003746">
    <property type="term" value="F:translation elongation factor activity"/>
    <property type="evidence" value="ECO:0007669"/>
    <property type="project" value="InterPro"/>
</dbReference>
<organism evidence="10">
    <name type="scientific">marine metagenome</name>
    <dbReference type="NCBI Taxonomy" id="408172"/>
    <lineage>
        <taxon>unclassified sequences</taxon>
        <taxon>metagenomes</taxon>
        <taxon>ecological metagenomes</taxon>
    </lineage>
</organism>
<evidence type="ECO:0000259" key="9">
    <source>
        <dbReference type="PROSITE" id="PS51722"/>
    </source>
</evidence>
<dbReference type="Pfam" id="PF25461">
    <property type="entry name" value="Beta-barrel_SelB"/>
    <property type="match status" value="1"/>
</dbReference>
<dbReference type="GO" id="GO:0001514">
    <property type="term" value="P:selenocysteine incorporation"/>
    <property type="evidence" value="ECO:0007669"/>
    <property type="project" value="InterPro"/>
</dbReference>
<feature type="domain" description="Tr-type G" evidence="9">
    <location>
        <begin position="1"/>
        <end position="172"/>
    </location>
</feature>
<keyword evidence="6" id="KW-0342">GTP-binding</keyword>
<dbReference type="InterPro" id="IPR009001">
    <property type="entry name" value="Transl_elong_EF1A/Init_IF2_C"/>
</dbReference>
<gene>
    <name evidence="10" type="ORF">METZ01_LOCUS243544</name>
</gene>
<dbReference type="InterPro" id="IPR004161">
    <property type="entry name" value="EFTu-like_2"/>
</dbReference>
<evidence type="ECO:0000256" key="1">
    <source>
        <dbReference type="ARBA" id="ARBA00004496"/>
    </source>
</evidence>
<evidence type="ECO:0000256" key="3">
    <source>
        <dbReference type="ARBA" id="ARBA00022490"/>
    </source>
</evidence>
<dbReference type="Gene3D" id="3.40.50.300">
    <property type="entry name" value="P-loop containing nucleotide triphosphate hydrolases"/>
    <property type="match status" value="1"/>
</dbReference>
<dbReference type="InterPro" id="IPR004535">
    <property type="entry name" value="Transl_elong_SelB"/>
</dbReference>
<dbReference type="CDD" id="cd04171">
    <property type="entry name" value="SelB"/>
    <property type="match status" value="1"/>
</dbReference>
<dbReference type="SUPFAM" id="SSF50465">
    <property type="entry name" value="EF-Tu/eEF-1alpha/eIF2-gamma C-terminal domain"/>
    <property type="match status" value="1"/>
</dbReference>
<keyword evidence="4" id="KW-0547">Nucleotide-binding</keyword>
<comment type="subcellular location">
    <subcellularLocation>
        <location evidence="1">Cytoplasm</location>
    </subcellularLocation>
</comment>
<evidence type="ECO:0000256" key="7">
    <source>
        <dbReference type="ARBA" id="ARBA00025526"/>
    </source>
</evidence>
<dbReference type="SUPFAM" id="SSF52540">
    <property type="entry name" value="P-loop containing nucleoside triphosphate hydrolases"/>
    <property type="match status" value="1"/>
</dbReference>
<dbReference type="GO" id="GO:0005829">
    <property type="term" value="C:cytosol"/>
    <property type="evidence" value="ECO:0007669"/>
    <property type="project" value="TreeGrafter"/>
</dbReference>
<dbReference type="AlphaFoldDB" id="A0A382HTS0"/>
<dbReference type="PANTHER" id="PTHR43721:SF22">
    <property type="entry name" value="ELONGATION FACTOR TU, MITOCHONDRIAL"/>
    <property type="match status" value="1"/>
</dbReference>
<sequence>MYVIGTAGHVDHGKSTLIHKLTNIDPDRLPQEKERGLTIELGFAWLTLPSGREVSIVDVPGHERFVRTMLTGIGSIDLALLVISADEGIMPQTREHLAILDLLEVKKTIVVLTKADLVDEDFLEIVQMEIEDALKGTVFHGSQTVKVSAISGYGMEHLKQLIDTSLSDTESREDLGRPRLAIDRIFSKTGFGTVVTGTLLDGSLTIGQEVEIIPSYQKARIRGLQIHKQKVTTAQPGRRVAVNLSGIDNDNVNRGHMITNPGWFRETTLVDARIKLIKSSPRALKHNIRVTFHLLGGETFARVRLLDRKQLLPGEEGWAQIHLEDPIGLVKGDFFVVRDTTTTLGGGRIVNPYPKRHKPFVKSILTALEKAQDDSPEEVLLSAINQSGSATVKVIAQNLNKTILDITETAKTLAEKDKLILLGTTSYSAPLVMYSMNAWIEIQK</sequence>
<dbReference type="InterPro" id="IPR057335">
    <property type="entry name" value="Beta-barrel_SelB"/>
</dbReference>
<dbReference type="SUPFAM" id="SSF50447">
    <property type="entry name" value="Translation proteins"/>
    <property type="match status" value="1"/>
</dbReference>
<dbReference type="EMBL" id="UINC01063252">
    <property type="protein sequence ID" value="SVB90690.1"/>
    <property type="molecule type" value="Genomic_DNA"/>
</dbReference>
<protein>
    <recommendedName>
        <fullName evidence="2">Selenocysteine-specific elongation factor</fullName>
    </recommendedName>
    <alternativeName>
        <fullName evidence="8">SelB translation factor</fullName>
    </alternativeName>
</protein>
<dbReference type="GO" id="GO:0003924">
    <property type="term" value="F:GTPase activity"/>
    <property type="evidence" value="ECO:0007669"/>
    <property type="project" value="InterPro"/>
</dbReference>
<keyword evidence="5" id="KW-0648">Protein biosynthesis</keyword>
<dbReference type="GO" id="GO:0005525">
    <property type="term" value="F:GTP binding"/>
    <property type="evidence" value="ECO:0007669"/>
    <property type="project" value="UniProtKB-KW"/>
</dbReference>
<dbReference type="InterPro" id="IPR000795">
    <property type="entry name" value="T_Tr_GTP-bd_dom"/>
</dbReference>
<dbReference type="CDD" id="cd15491">
    <property type="entry name" value="selB_III"/>
    <property type="match status" value="1"/>
</dbReference>
<evidence type="ECO:0000256" key="4">
    <source>
        <dbReference type="ARBA" id="ARBA00022741"/>
    </source>
</evidence>
<dbReference type="InterPro" id="IPR050055">
    <property type="entry name" value="EF-Tu_GTPase"/>
</dbReference>
<name>A0A382HTS0_9ZZZZ</name>
<evidence type="ECO:0000313" key="10">
    <source>
        <dbReference type="EMBL" id="SVB90690.1"/>
    </source>
</evidence>
<dbReference type="NCBIfam" id="TIGR00231">
    <property type="entry name" value="small_GTP"/>
    <property type="match status" value="1"/>
</dbReference>
<dbReference type="Gene3D" id="2.40.30.10">
    <property type="entry name" value="Translation factors"/>
    <property type="match status" value="1"/>
</dbReference>
<dbReference type="InterPro" id="IPR027417">
    <property type="entry name" value="P-loop_NTPase"/>
</dbReference>
<dbReference type="Pfam" id="PF03144">
    <property type="entry name" value="GTP_EFTU_D2"/>
    <property type="match status" value="1"/>
</dbReference>
<dbReference type="PANTHER" id="PTHR43721">
    <property type="entry name" value="ELONGATION FACTOR TU-RELATED"/>
    <property type="match status" value="1"/>
</dbReference>
<dbReference type="NCBIfam" id="TIGR00475">
    <property type="entry name" value="selB"/>
    <property type="match status" value="1"/>
</dbReference>
<evidence type="ECO:0000256" key="6">
    <source>
        <dbReference type="ARBA" id="ARBA00023134"/>
    </source>
</evidence>
<dbReference type="CDD" id="cd03696">
    <property type="entry name" value="SelB_II"/>
    <property type="match status" value="1"/>
</dbReference>
<dbReference type="GO" id="GO:0003723">
    <property type="term" value="F:RNA binding"/>
    <property type="evidence" value="ECO:0007669"/>
    <property type="project" value="InterPro"/>
</dbReference>